<dbReference type="Proteomes" id="UP000316621">
    <property type="component" value="Chromosome 10"/>
</dbReference>
<organism evidence="1 2">
    <name type="scientific">Papaver somniferum</name>
    <name type="common">Opium poppy</name>
    <dbReference type="NCBI Taxonomy" id="3469"/>
    <lineage>
        <taxon>Eukaryota</taxon>
        <taxon>Viridiplantae</taxon>
        <taxon>Streptophyta</taxon>
        <taxon>Embryophyta</taxon>
        <taxon>Tracheophyta</taxon>
        <taxon>Spermatophyta</taxon>
        <taxon>Magnoliopsida</taxon>
        <taxon>Ranunculales</taxon>
        <taxon>Papaveraceae</taxon>
        <taxon>Papaveroideae</taxon>
        <taxon>Papaver</taxon>
    </lineage>
</organism>
<protein>
    <submittedName>
        <fullName evidence="1">Uncharacterized protein</fullName>
    </submittedName>
</protein>
<dbReference type="EMBL" id="CM010724">
    <property type="protein sequence ID" value="RZC79643.1"/>
    <property type="molecule type" value="Genomic_DNA"/>
</dbReference>
<proteinExistence type="predicted"/>
<keyword evidence="2" id="KW-1185">Reference proteome</keyword>
<sequence>MSLMEAYARLQRIVHEVNRTPGGYQSGKPVNETGGDENFECMEDDEEDIFNHGREMWLLFVGWLVGGGYMRTSLFQSENKDDLGATNLAGLSGSHILSMVVKCMPDSVPAQSVQIIRLLPKGVVLDYAVKSDVLEEAGA</sequence>
<dbReference type="STRING" id="3469.A0A4Y7L282"/>
<dbReference type="AlphaFoldDB" id="A0A4Y7L282"/>
<dbReference type="Gramene" id="RZC79643">
    <property type="protein sequence ID" value="RZC79643"/>
    <property type="gene ID" value="C5167_042220"/>
</dbReference>
<reference evidence="1 2" key="1">
    <citation type="journal article" date="2018" name="Science">
        <title>The opium poppy genome and morphinan production.</title>
        <authorList>
            <person name="Guo L."/>
            <person name="Winzer T."/>
            <person name="Yang X."/>
            <person name="Li Y."/>
            <person name="Ning Z."/>
            <person name="He Z."/>
            <person name="Teodor R."/>
            <person name="Lu Y."/>
            <person name="Bowser T.A."/>
            <person name="Graham I.A."/>
            <person name="Ye K."/>
        </authorList>
    </citation>
    <scope>NUCLEOTIDE SEQUENCE [LARGE SCALE GENOMIC DNA]</scope>
    <source>
        <strain evidence="2">cv. HN1</strain>
        <tissue evidence="1">Leaves</tissue>
    </source>
</reference>
<evidence type="ECO:0000313" key="1">
    <source>
        <dbReference type="EMBL" id="RZC79643.1"/>
    </source>
</evidence>
<gene>
    <name evidence="1" type="ORF">C5167_042220</name>
</gene>
<name>A0A4Y7L282_PAPSO</name>
<accession>A0A4Y7L282</accession>
<evidence type="ECO:0000313" key="2">
    <source>
        <dbReference type="Proteomes" id="UP000316621"/>
    </source>
</evidence>